<keyword evidence="1" id="KW-0805">Transcription regulation</keyword>
<keyword evidence="3" id="KW-0804">Transcription</keyword>
<evidence type="ECO:0000313" key="6">
    <source>
        <dbReference type="Proteomes" id="UP000060602"/>
    </source>
</evidence>
<dbReference type="AlphaFoldDB" id="A0A2L0PTX6"/>
<reference evidence="6" key="1">
    <citation type="submission" date="2015-12" db="EMBL/GenBank/DDBJ databases">
        <title>FDA dAtabase for Regulatory Grade micrObial Sequences (FDA-ARGOS): Supporting development and validation of Infectious Disease Dx tests.</title>
        <authorList>
            <person name="Case J."/>
            <person name="Tallon L."/>
            <person name="Sadzewicz L."/>
            <person name="Sengamalay N."/>
            <person name="Ott S."/>
            <person name="Godinez A."/>
            <person name="Nagaraj S."/>
            <person name="Nadendla S."/>
            <person name="Sichtig H."/>
        </authorList>
    </citation>
    <scope>NUCLEOTIDE SEQUENCE [LARGE SCALE GENOMIC DNA]</scope>
    <source>
        <strain evidence="6">FDAARGOS_147</strain>
    </source>
</reference>
<dbReference type="Proteomes" id="UP000060602">
    <property type="component" value="Chromosome"/>
</dbReference>
<dbReference type="EMBL" id="CP014060">
    <property type="protein sequence ID" value="AUZ18156.1"/>
    <property type="molecule type" value="Genomic_DNA"/>
</dbReference>
<evidence type="ECO:0000256" key="1">
    <source>
        <dbReference type="ARBA" id="ARBA00023015"/>
    </source>
</evidence>
<evidence type="ECO:0000256" key="2">
    <source>
        <dbReference type="ARBA" id="ARBA00023125"/>
    </source>
</evidence>
<organism evidence="5 6">
    <name type="scientific">Alcaligenes xylosoxydans xylosoxydans</name>
    <name type="common">Achromobacter xylosoxidans</name>
    <dbReference type="NCBI Taxonomy" id="85698"/>
    <lineage>
        <taxon>Bacteria</taxon>
        <taxon>Pseudomonadati</taxon>
        <taxon>Pseudomonadota</taxon>
        <taxon>Betaproteobacteria</taxon>
        <taxon>Burkholderiales</taxon>
        <taxon>Alcaligenaceae</taxon>
        <taxon>Achromobacter</taxon>
    </lineage>
</organism>
<dbReference type="GO" id="GO:0000976">
    <property type="term" value="F:transcription cis-regulatory region binding"/>
    <property type="evidence" value="ECO:0007669"/>
    <property type="project" value="TreeGrafter"/>
</dbReference>
<dbReference type="GO" id="GO:0003700">
    <property type="term" value="F:DNA-binding transcription factor activity"/>
    <property type="evidence" value="ECO:0007669"/>
    <property type="project" value="TreeGrafter"/>
</dbReference>
<dbReference type="InterPro" id="IPR046335">
    <property type="entry name" value="LacI/GalR-like_sensor"/>
</dbReference>
<dbReference type="SUPFAM" id="SSF53822">
    <property type="entry name" value="Periplasmic binding protein-like I"/>
    <property type="match status" value="1"/>
</dbReference>
<keyword evidence="2" id="KW-0238">DNA-binding</keyword>
<dbReference type="Gene3D" id="3.40.50.2300">
    <property type="match status" value="2"/>
</dbReference>
<dbReference type="PANTHER" id="PTHR30146:SF33">
    <property type="entry name" value="TRANSCRIPTIONAL REGULATOR"/>
    <property type="match status" value="1"/>
</dbReference>
<accession>A0A2L0PTX6</accession>
<evidence type="ECO:0000256" key="3">
    <source>
        <dbReference type="ARBA" id="ARBA00023163"/>
    </source>
</evidence>
<dbReference type="Pfam" id="PF13377">
    <property type="entry name" value="Peripla_BP_3"/>
    <property type="match status" value="1"/>
</dbReference>
<dbReference type="RefSeq" id="WP_104021672.1">
    <property type="nucleotide sequence ID" value="NZ_CP014060.2"/>
</dbReference>
<proteinExistence type="predicted"/>
<dbReference type="PANTHER" id="PTHR30146">
    <property type="entry name" value="LACI-RELATED TRANSCRIPTIONAL REPRESSOR"/>
    <property type="match status" value="1"/>
</dbReference>
<evidence type="ECO:0000259" key="4">
    <source>
        <dbReference type="Pfam" id="PF13377"/>
    </source>
</evidence>
<sequence length="270" mass="28320">MSTLPCPRPIALIAPRLDPAPAARAVQACAERLAPAGYYLAAAPWRDPSLLPLLGALAPAAALVIGPLDDPQLRAAVAALEIPVVETWSLPAAPLDSLIAPDNAEAGRQAARHFAEKGHARVACVSADTPWERSRREGFISSAAALGLTLAADIVQPEAQQLNDGRLAFLRLLATNTIFDAVFCTSDLLAAASVSEAHQRDLHVPQDLAVLGFTEDGSAAQWAQGLTTLGVDAAELGRRAGQLLLDRLDGEQPAGTRLTLDVVFEARLST</sequence>
<name>A0A2L0PTX6_ALCXX</name>
<dbReference type="InterPro" id="IPR028082">
    <property type="entry name" value="Peripla_BP_I"/>
</dbReference>
<evidence type="ECO:0000313" key="5">
    <source>
        <dbReference type="EMBL" id="AUZ18156.1"/>
    </source>
</evidence>
<gene>
    <name evidence="5" type="ORF">AL504_20330</name>
</gene>
<feature type="domain" description="Transcriptional regulator LacI/GalR-like sensor" evidence="4">
    <location>
        <begin position="111"/>
        <end position="261"/>
    </location>
</feature>
<protein>
    <submittedName>
        <fullName evidence="5">Transcriptional regulator</fullName>
    </submittedName>
</protein>